<dbReference type="AlphaFoldDB" id="A0A8J3N113"/>
<sequence>MTKDLTISEVAQRAGLRASAIRYYESVNLLPAPKRVSGQRRYNPDVLRRLSFIQVAQAAGFTLAEMQTLFNGLDGGEPLSERWRTLARQKMGEVDALILRAYGMKTMLENGLNCGCLSLDECIDCVLINCQPPQLHNPIKMSEK</sequence>
<dbReference type="GO" id="GO:0003677">
    <property type="term" value="F:DNA binding"/>
    <property type="evidence" value="ECO:0007669"/>
    <property type="project" value="UniProtKB-KW"/>
</dbReference>
<keyword evidence="4" id="KW-1185">Reference proteome</keyword>
<evidence type="ECO:0000259" key="2">
    <source>
        <dbReference type="PROSITE" id="PS50937"/>
    </source>
</evidence>
<dbReference type="Proteomes" id="UP000597444">
    <property type="component" value="Unassembled WGS sequence"/>
</dbReference>
<feature type="domain" description="HTH merR-type" evidence="2">
    <location>
        <begin position="4"/>
        <end position="72"/>
    </location>
</feature>
<dbReference type="SMART" id="SM00422">
    <property type="entry name" value="HTH_MERR"/>
    <property type="match status" value="1"/>
</dbReference>
<dbReference type="PROSITE" id="PS50937">
    <property type="entry name" value="HTH_MERR_2"/>
    <property type="match status" value="1"/>
</dbReference>
<dbReference type="SUPFAM" id="SSF46955">
    <property type="entry name" value="Putative DNA-binding domain"/>
    <property type="match status" value="1"/>
</dbReference>
<reference evidence="3" key="1">
    <citation type="submission" date="2020-10" db="EMBL/GenBank/DDBJ databases">
        <title>Taxonomic study of unclassified bacteria belonging to the class Ktedonobacteria.</title>
        <authorList>
            <person name="Yabe S."/>
            <person name="Wang C.M."/>
            <person name="Zheng Y."/>
            <person name="Sakai Y."/>
            <person name="Cavaletti L."/>
            <person name="Monciardini P."/>
            <person name="Donadio S."/>
        </authorList>
    </citation>
    <scope>NUCLEOTIDE SEQUENCE</scope>
    <source>
        <strain evidence="3">ID150040</strain>
    </source>
</reference>
<proteinExistence type="predicted"/>
<gene>
    <name evidence="3" type="primary">soxR</name>
    <name evidence="3" type="ORF">KSF_021410</name>
</gene>
<dbReference type="PANTHER" id="PTHR30204">
    <property type="entry name" value="REDOX-CYCLING DRUG-SENSING TRANSCRIPTIONAL ACTIVATOR SOXR"/>
    <property type="match status" value="1"/>
</dbReference>
<dbReference type="InterPro" id="IPR009061">
    <property type="entry name" value="DNA-bd_dom_put_sf"/>
</dbReference>
<dbReference type="InterPro" id="IPR047057">
    <property type="entry name" value="MerR_fam"/>
</dbReference>
<organism evidence="3 4">
    <name type="scientific">Reticulibacter mediterranei</name>
    <dbReference type="NCBI Taxonomy" id="2778369"/>
    <lineage>
        <taxon>Bacteria</taxon>
        <taxon>Bacillati</taxon>
        <taxon>Chloroflexota</taxon>
        <taxon>Ktedonobacteria</taxon>
        <taxon>Ktedonobacterales</taxon>
        <taxon>Reticulibacteraceae</taxon>
        <taxon>Reticulibacter</taxon>
    </lineage>
</organism>
<evidence type="ECO:0000256" key="1">
    <source>
        <dbReference type="ARBA" id="ARBA00023125"/>
    </source>
</evidence>
<protein>
    <submittedName>
        <fullName evidence="3">Redox-sensitive transcriptional activator SoxR</fullName>
    </submittedName>
</protein>
<accession>A0A8J3N113</accession>
<evidence type="ECO:0000313" key="4">
    <source>
        <dbReference type="Proteomes" id="UP000597444"/>
    </source>
</evidence>
<evidence type="ECO:0000313" key="3">
    <source>
        <dbReference type="EMBL" id="GHO92093.1"/>
    </source>
</evidence>
<name>A0A8J3N113_9CHLR</name>
<dbReference type="Pfam" id="PF13411">
    <property type="entry name" value="MerR_1"/>
    <property type="match status" value="1"/>
</dbReference>
<dbReference type="GO" id="GO:0003700">
    <property type="term" value="F:DNA-binding transcription factor activity"/>
    <property type="evidence" value="ECO:0007669"/>
    <property type="project" value="InterPro"/>
</dbReference>
<dbReference type="EMBL" id="BNJK01000001">
    <property type="protein sequence ID" value="GHO92093.1"/>
    <property type="molecule type" value="Genomic_DNA"/>
</dbReference>
<dbReference type="PANTHER" id="PTHR30204:SF0">
    <property type="entry name" value="REDOX-SENSITIVE TRANSCRIPTIONAL ACTIVATOR SOXR"/>
    <property type="match status" value="1"/>
</dbReference>
<keyword evidence="1" id="KW-0238">DNA-binding</keyword>
<dbReference type="Gene3D" id="1.10.1660.10">
    <property type="match status" value="1"/>
</dbReference>
<comment type="caution">
    <text evidence="3">The sequence shown here is derived from an EMBL/GenBank/DDBJ whole genome shotgun (WGS) entry which is preliminary data.</text>
</comment>
<dbReference type="PRINTS" id="PR00040">
    <property type="entry name" value="HTHMERR"/>
</dbReference>
<dbReference type="RefSeq" id="WP_220202952.1">
    <property type="nucleotide sequence ID" value="NZ_BNJK01000001.1"/>
</dbReference>
<dbReference type="InterPro" id="IPR000551">
    <property type="entry name" value="MerR-type_HTH_dom"/>
</dbReference>